<dbReference type="SUPFAM" id="SSF52091">
    <property type="entry name" value="SpoIIaa-like"/>
    <property type="match status" value="1"/>
</dbReference>
<dbReference type="Proteomes" id="UP001579974">
    <property type="component" value="Unassembled WGS sequence"/>
</dbReference>
<dbReference type="PANTHER" id="PTHR43310">
    <property type="entry name" value="SULFATE TRANSPORTER YBAR-RELATED"/>
    <property type="match status" value="1"/>
</dbReference>
<dbReference type="PROSITE" id="PS50801">
    <property type="entry name" value="STAS"/>
    <property type="match status" value="1"/>
</dbReference>
<dbReference type="RefSeq" id="WP_275474437.1">
    <property type="nucleotide sequence ID" value="NZ_CP162940.1"/>
</dbReference>
<gene>
    <name evidence="2" type="ORF">KKP3000_004280</name>
</gene>
<name>A0ABV5AEW9_9BACL</name>
<dbReference type="CDD" id="cd07042">
    <property type="entry name" value="STAS_SulP_like_sulfate_transporter"/>
    <property type="match status" value="1"/>
</dbReference>
<evidence type="ECO:0000259" key="1">
    <source>
        <dbReference type="PROSITE" id="PS50801"/>
    </source>
</evidence>
<keyword evidence="3" id="KW-1185">Reference proteome</keyword>
<dbReference type="InterPro" id="IPR052706">
    <property type="entry name" value="Membrane-Transporter-like"/>
</dbReference>
<organism evidence="2 3">
    <name type="scientific">Alicyclobacillus fastidiosus</name>
    <dbReference type="NCBI Taxonomy" id="392011"/>
    <lineage>
        <taxon>Bacteria</taxon>
        <taxon>Bacillati</taxon>
        <taxon>Bacillota</taxon>
        <taxon>Bacilli</taxon>
        <taxon>Bacillales</taxon>
        <taxon>Alicyclobacillaceae</taxon>
        <taxon>Alicyclobacillus</taxon>
    </lineage>
</organism>
<dbReference type="InterPro" id="IPR036513">
    <property type="entry name" value="STAS_dom_sf"/>
</dbReference>
<accession>A0ABV5AEW9</accession>
<dbReference type="InterPro" id="IPR002645">
    <property type="entry name" value="STAS_dom"/>
</dbReference>
<dbReference type="PANTHER" id="PTHR43310:SF1">
    <property type="entry name" value="SULFATE TRANSPORTER YBAR-RELATED"/>
    <property type="match status" value="1"/>
</dbReference>
<feature type="domain" description="STAS" evidence="1">
    <location>
        <begin position="37"/>
        <end position="115"/>
    </location>
</feature>
<evidence type="ECO:0000313" key="3">
    <source>
        <dbReference type="Proteomes" id="UP001579974"/>
    </source>
</evidence>
<comment type="caution">
    <text evidence="2">The sequence shown here is derived from an EMBL/GenBank/DDBJ whole genome shotgun (WGS) entry which is preliminary data.</text>
</comment>
<reference evidence="2 3" key="1">
    <citation type="journal article" date="2024" name="Int. J. Mol. Sci.">
        <title>Exploration of Alicyclobacillus spp. Genome in Search of Antibiotic Resistance.</title>
        <authorList>
            <person name="Bucka-Kolendo J."/>
            <person name="Kiousi D.E."/>
            <person name="Dekowska A."/>
            <person name="Mikolajczuk-Szczyrba A."/>
            <person name="Karadedos D.M."/>
            <person name="Michael P."/>
            <person name="Galanis A."/>
            <person name="Sokolowska B."/>
        </authorList>
    </citation>
    <scope>NUCLEOTIDE SEQUENCE [LARGE SCALE GENOMIC DNA]</scope>
    <source>
        <strain evidence="2 3">KKP 3000</strain>
    </source>
</reference>
<evidence type="ECO:0000313" key="2">
    <source>
        <dbReference type="EMBL" id="MFB5190794.1"/>
    </source>
</evidence>
<dbReference type="Pfam" id="PF01740">
    <property type="entry name" value="STAS"/>
    <property type="match status" value="1"/>
</dbReference>
<proteinExistence type="predicted"/>
<protein>
    <submittedName>
        <fullName evidence="2">Sodium-independent anion transporter</fullName>
    </submittedName>
</protein>
<sequence>MLAGVTISALVFGWRMANLRATTSIDEHNRKRYIIFGQMFFGTMTHFVDLFDMEHDPAEIIIDFSHSHIWDHSAVTGINKVIDLYAQAGGSVSIVGLNEERQQLVHKSGMNSLQM</sequence>
<dbReference type="Gene3D" id="3.30.750.24">
    <property type="entry name" value="STAS domain"/>
    <property type="match status" value="1"/>
</dbReference>
<dbReference type="EMBL" id="JBDXSU010000007">
    <property type="protein sequence ID" value="MFB5190794.1"/>
    <property type="molecule type" value="Genomic_DNA"/>
</dbReference>